<dbReference type="SUPFAM" id="SSF53756">
    <property type="entry name" value="UDP-Glycosyltransferase/glycogen phosphorylase"/>
    <property type="match status" value="1"/>
</dbReference>
<accession>A0A7Y9LEZ3</accession>
<name>A0A7Y9LEZ3_9ACTN</name>
<dbReference type="Gene3D" id="3.90.550.10">
    <property type="entry name" value="Spore Coat Polysaccharide Biosynthesis Protein SpsA, Chain A"/>
    <property type="match status" value="1"/>
</dbReference>
<dbReference type="InterPro" id="IPR001173">
    <property type="entry name" value="Glyco_trans_2-like"/>
</dbReference>
<feature type="domain" description="Glycosyltransferase 2-like" evidence="1">
    <location>
        <begin position="8"/>
        <end position="126"/>
    </location>
</feature>
<dbReference type="AlphaFoldDB" id="A0A7Y9LEZ3"/>
<evidence type="ECO:0000259" key="1">
    <source>
        <dbReference type="Pfam" id="PF00535"/>
    </source>
</evidence>
<dbReference type="GO" id="GO:0047355">
    <property type="term" value="F:CDP-glycerol glycerophosphotransferase activity"/>
    <property type="evidence" value="ECO:0007669"/>
    <property type="project" value="InterPro"/>
</dbReference>
<dbReference type="Pfam" id="PF04464">
    <property type="entry name" value="Glyphos_transf"/>
    <property type="match status" value="1"/>
</dbReference>
<dbReference type="InterPro" id="IPR007554">
    <property type="entry name" value="Glycerophosphate_synth"/>
</dbReference>
<dbReference type="RefSeq" id="WP_179758019.1">
    <property type="nucleotide sequence ID" value="NZ_JACCBU010000001.1"/>
</dbReference>
<gene>
    <name evidence="2" type="ORF">BKA15_006856</name>
</gene>
<evidence type="ECO:0000313" key="3">
    <source>
        <dbReference type="Proteomes" id="UP000569914"/>
    </source>
</evidence>
<dbReference type="PANTHER" id="PTHR43685">
    <property type="entry name" value="GLYCOSYLTRANSFERASE"/>
    <property type="match status" value="1"/>
</dbReference>
<dbReference type="PANTHER" id="PTHR43685:SF2">
    <property type="entry name" value="GLYCOSYLTRANSFERASE 2-LIKE DOMAIN-CONTAINING PROTEIN"/>
    <property type="match status" value="1"/>
</dbReference>
<comment type="caution">
    <text evidence="2">The sequence shown here is derived from an EMBL/GenBank/DDBJ whole genome shotgun (WGS) entry which is preliminary data.</text>
</comment>
<keyword evidence="2" id="KW-0808">Transferase</keyword>
<organism evidence="2 3">
    <name type="scientific">Microlunatus parietis</name>
    <dbReference type="NCBI Taxonomy" id="682979"/>
    <lineage>
        <taxon>Bacteria</taxon>
        <taxon>Bacillati</taxon>
        <taxon>Actinomycetota</taxon>
        <taxon>Actinomycetes</taxon>
        <taxon>Propionibacteriales</taxon>
        <taxon>Propionibacteriaceae</taxon>
        <taxon>Microlunatus</taxon>
    </lineage>
</organism>
<dbReference type="InterPro" id="IPR029044">
    <property type="entry name" value="Nucleotide-diphossugar_trans"/>
</dbReference>
<dbReference type="EMBL" id="JACCBU010000001">
    <property type="protein sequence ID" value="NYE75527.1"/>
    <property type="molecule type" value="Genomic_DNA"/>
</dbReference>
<reference evidence="2 3" key="1">
    <citation type="submission" date="2020-07" db="EMBL/GenBank/DDBJ databases">
        <title>Sequencing the genomes of 1000 actinobacteria strains.</title>
        <authorList>
            <person name="Klenk H.-P."/>
        </authorList>
    </citation>
    <scope>NUCLEOTIDE SEQUENCE [LARGE SCALE GENOMIC DNA]</scope>
    <source>
        <strain evidence="2 3">DSM 22083</strain>
    </source>
</reference>
<sequence>MVERADVSLIIPCYNVADYLPEFLKSLSEQDFRDRATELIFVDDGSTDDGSVLIRDWIDDHSDVPARLLRQPNGGLAAARNAGLAVARGSWVTFPDPDDVLGEDYLTRLLGFLRSAAADGVALVCARVVILDDATGELTDTHPLRYRFGDGPEPELVSARERPDRIHLQAASACYRLDRLRSAGLEFDGRVQPNYEDGQLTARYLWTETDPVIAFLPGVEYRYRRRADGSSLVQTSWRQTGRYTDVIEYGYLTVARELAARHGAVPRWAQLQVLYDLFFTFREDERPHAASGRLDAATTERFHTLVGRLRPYLDDWLIDGYDLTWTSDRMRQALLHGYRAEPYRPDEVRLHRLDAERRMGLIRYYFTGPEPAEELRYDGRPIEPRHAKTRAVRYLDRTLLRERLIWVPLLGELELGLDGRPRPIRLGPPDRNRYATDPDLLRKRIAKATQPAPIAAPPPEPEGRPGEAIKHAKALARLALRSLSLSKGKPERSLSLSKGKARTGLVLRQAQDTDIDTVGELKWRAASEEAVATYGECWLFVDRDVQAQDNAEHLYRYVRHERPEINAWFVLRADSPDWARLQADGFRLIDFGSDEHTVALLNCRHLLSSQADHYISRPLDTAVYGKPRWRFTFLQHGVMQDDLSRWLNSKPIQTFVTSARPEFAAITGDGTAWNFTTKEVRLTGMPRHDALLAKAARSTDRPALVIMPTWRRWLLGPDTEDGNDRPSVPGFWDSEYARRWTELVTDPGLAETARAAGAPLVFVPHPNLRRYFTGVVPWPDRVQVYDYAGHDLQDVIARAALLITDYSSISAEAAYLERPVLYYQFDREAFYGGEHLGRSGGQLPEALRFGPVLDTAADVLAAVRATAARGFAAEPEYLDRMRAAFPHRDGGCCERVIEAVRASRRPAADDEIFRPVPAGGEVA</sequence>
<dbReference type="Gene3D" id="3.40.50.12580">
    <property type="match status" value="1"/>
</dbReference>
<keyword evidence="3" id="KW-1185">Reference proteome</keyword>
<dbReference type="InterPro" id="IPR050834">
    <property type="entry name" value="Glycosyltransf_2"/>
</dbReference>
<evidence type="ECO:0000313" key="2">
    <source>
        <dbReference type="EMBL" id="NYE75527.1"/>
    </source>
</evidence>
<dbReference type="SUPFAM" id="SSF53448">
    <property type="entry name" value="Nucleotide-diphospho-sugar transferases"/>
    <property type="match status" value="1"/>
</dbReference>
<protein>
    <submittedName>
        <fullName evidence="2">Glycosyltransferase involved in cell wall biosynthesis</fullName>
    </submittedName>
</protein>
<dbReference type="GO" id="GO:0016020">
    <property type="term" value="C:membrane"/>
    <property type="evidence" value="ECO:0007669"/>
    <property type="project" value="InterPro"/>
</dbReference>
<dbReference type="CDD" id="cd00761">
    <property type="entry name" value="Glyco_tranf_GTA_type"/>
    <property type="match status" value="1"/>
</dbReference>
<dbReference type="Pfam" id="PF00535">
    <property type="entry name" value="Glycos_transf_2"/>
    <property type="match status" value="1"/>
</dbReference>
<dbReference type="Proteomes" id="UP000569914">
    <property type="component" value="Unassembled WGS sequence"/>
</dbReference>
<proteinExistence type="predicted"/>
<dbReference type="InterPro" id="IPR043148">
    <property type="entry name" value="TagF_C"/>
</dbReference>